<protein>
    <submittedName>
        <fullName evidence="2">Uncharacterized protein</fullName>
    </submittedName>
</protein>
<keyword evidence="1" id="KW-0472">Membrane</keyword>
<evidence type="ECO:0000313" key="2">
    <source>
        <dbReference type="EMBL" id="JAQ12615.1"/>
    </source>
</evidence>
<name>A0A146M084_LYGHE</name>
<proteinExistence type="predicted"/>
<organism evidence="2">
    <name type="scientific">Lygus hesperus</name>
    <name type="common">Western plant bug</name>
    <dbReference type="NCBI Taxonomy" id="30085"/>
    <lineage>
        <taxon>Eukaryota</taxon>
        <taxon>Metazoa</taxon>
        <taxon>Ecdysozoa</taxon>
        <taxon>Arthropoda</taxon>
        <taxon>Hexapoda</taxon>
        <taxon>Insecta</taxon>
        <taxon>Pterygota</taxon>
        <taxon>Neoptera</taxon>
        <taxon>Paraneoptera</taxon>
        <taxon>Hemiptera</taxon>
        <taxon>Heteroptera</taxon>
        <taxon>Panheteroptera</taxon>
        <taxon>Cimicomorpha</taxon>
        <taxon>Miridae</taxon>
        <taxon>Mirini</taxon>
        <taxon>Lygus</taxon>
    </lineage>
</organism>
<dbReference type="AlphaFoldDB" id="A0A146M084"/>
<keyword evidence="1" id="KW-0812">Transmembrane</keyword>
<sequence>MRSELNCYVELCNSFSYTAGATVCCGLYFCLIAIRSCLVLHINRVSSTLHELCKLPELLVCIVVRHDNLLLLLQQAIVVCYLASAAAAAADVDVGAARGVVPPAICTPVDGTATDACVAPTFGDAVFYCTIFDGVFCTFDTDA</sequence>
<accession>A0A146M084</accession>
<dbReference type="EMBL" id="GDHC01006014">
    <property type="protein sequence ID" value="JAQ12615.1"/>
    <property type="molecule type" value="Transcribed_RNA"/>
</dbReference>
<gene>
    <name evidence="2" type="ORF">g.5568</name>
</gene>
<evidence type="ECO:0000256" key="1">
    <source>
        <dbReference type="SAM" id="Phobius"/>
    </source>
</evidence>
<keyword evidence="1" id="KW-1133">Transmembrane helix</keyword>
<reference evidence="2" key="1">
    <citation type="journal article" date="2016" name="Gigascience">
        <title>De novo construction of an expanded transcriptome assembly for the western tarnished plant bug, Lygus hesperus.</title>
        <authorList>
            <person name="Tassone E.E."/>
            <person name="Geib S.M."/>
            <person name="Hall B."/>
            <person name="Fabrick J.A."/>
            <person name="Brent C.S."/>
            <person name="Hull J.J."/>
        </authorList>
    </citation>
    <scope>NUCLEOTIDE SEQUENCE</scope>
</reference>
<feature type="transmembrane region" description="Helical" evidence="1">
    <location>
        <begin position="15"/>
        <end position="34"/>
    </location>
</feature>